<accession>A0A0E9X8X5</accession>
<dbReference type="AlphaFoldDB" id="A0A0E9X8X5"/>
<keyword evidence="1" id="KW-0812">Transmembrane</keyword>
<proteinExistence type="predicted"/>
<keyword evidence="1" id="KW-0472">Membrane</keyword>
<evidence type="ECO:0000313" key="2">
    <source>
        <dbReference type="EMBL" id="JAH98275.1"/>
    </source>
</evidence>
<protein>
    <submittedName>
        <fullName evidence="2">Uncharacterized protein</fullName>
    </submittedName>
</protein>
<organism evidence="2">
    <name type="scientific">Anguilla anguilla</name>
    <name type="common">European freshwater eel</name>
    <name type="synonym">Muraena anguilla</name>
    <dbReference type="NCBI Taxonomy" id="7936"/>
    <lineage>
        <taxon>Eukaryota</taxon>
        <taxon>Metazoa</taxon>
        <taxon>Chordata</taxon>
        <taxon>Craniata</taxon>
        <taxon>Vertebrata</taxon>
        <taxon>Euteleostomi</taxon>
        <taxon>Actinopterygii</taxon>
        <taxon>Neopterygii</taxon>
        <taxon>Teleostei</taxon>
        <taxon>Anguilliformes</taxon>
        <taxon>Anguillidae</taxon>
        <taxon>Anguilla</taxon>
    </lineage>
</organism>
<name>A0A0E9X8X5_ANGAN</name>
<dbReference type="EMBL" id="GBXM01010302">
    <property type="protein sequence ID" value="JAH98275.1"/>
    <property type="molecule type" value="Transcribed_RNA"/>
</dbReference>
<feature type="transmembrane region" description="Helical" evidence="1">
    <location>
        <begin position="42"/>
        <end position="67"/>
    </location>
</feature>
<reference evidence="2" key="2">
    <citation type="journal article" date="2015" name="Fish Shellfish Immunol.">
        <title>Early steps in the European eel (Anguilla anguilla)-Vibrio vulnificus interaction in the gills: Role of the RtxA13 toxin.</title>
        <authorList>
            <person name="Callol A."/>
            <person name="Pajuelo D."/>
            <person name="Ebbesson L."/>
            <person name="Teles M."/>
            <person name="MacKenzie S."/>
            <person name="Amaro C."/>
        </authorList>
    </citation>
    <scope>NUCLEOTIDE SEQUENCE</scope>
</reference>
<keyword evidence="1" id="KW-1133">Transmembrane helix</keyword>
<sequence length="80" mass="9124">MKLLCCETVFLLIGRKCSQYLTRSLVLWLMAVQNLRQVLLDATFRTAVTAVFSLSFAVGVPPLYWSLFPQGFELDRHNSV</sequence>
<evidence type="ECO:0000256" key="1">
    <source>
        <dbReference type="SAM" id="Phobius"/>
    </source>
</evidence>
<reference evidence="2" key="1">
    <citation type="submission" date="2014-11" db="EMBL/GenBank/DDBJ databases">
        <authorList>
            <person name="Amaro Gonzalez C."/>
        </authorList>
    </citation>
    <scope>NUCLEOTIDE SEQUENCE</scope>
</reference>